<organism evidence="2 3">
    <name type="scientific">Ridgeia piscesae</name>
    <name type="common">Tubeworm</name>
    <dbReference type="NCBI Taxonomy" id="27915"/>
    <lineage>
        <taxon>Eukaryota</taxon>
        <taxon>Metazoa</taxon>
        <taxon>Spiralia</taxon>
        <taxon>Lophotrochozoa</taxon>
        <taxon>Annelida</taxon>
        <taxon>Polychaeta</taxon>
        <taxon>Sedentaria</taxon>
        <taxon>Canalipalpata</taxon>
        <taxon>Sabellida</taxon>
        <taxon>Siboglinidae</taxon>
        <taxon>Ridgeia</taxon>
    </lineage>
</organism>
<dbReference type="Gene3D" id="3.30.70.380">
    <property type="entry name" value="Ferrodoxin-fold anticodon-binding domain"/>
    <property type="match status" value="1"/>
</dbReference>
<name>A0AAD9UEK0_RIDPI</name>
<evidence type="ECO:0000259" key="1">
    <source>
        <dbReference type="PROSITE" id="PS51447"/>
    </source>
</evidence>
<proteinExistence type="predicted"/>
<dbReference type="GO" id="GO:0070475">
    <property type="term" value="P:rRNA base methylation"/>
    <property type="evidence" value="ECO:0007669"/>
    <property type="project" value="InterPro"/>
</dbReference>
<dbReference type="Pfam" id="PF10354">
    <property type="entry name" value="BMT5-like"/>
    <property type="match status" value="1"/>
</dbReference>
<dbReference type="SMART" id="SM00896">
    <property type="entry name" value="FDX-ACB"/>
    <property type="match status" value="1"/>
</dbReference>
<gene>
    <name evidence="2" type="ORF">NP493_201g03007</name>
</gene>
<feature type="domain" description="FDX-ACB" evidence="1">
    <location>
        <begin position="357"/>
        <end position="451"/>
    </location>
</feature>
<dbReference type="InterPro" id="IPR005121">
    <property type="entry name" value="Fdx_antiC-bd"/>
</dbReference>
<evidence type="ECO:0000313" key="3">
    <source>
        <dbReference type="Proteomes" id="UP001209878"/>
    </source>
</evidence>
<dbReference type="GO" id="GO:0070042">
    <property type="term" value="F:rRNA (uridine-N3-)-methyltransferase activity"/>
    <property type="evidence" value="ECO:0007669"/>
    <property type="project" value="InterPro"/>
</dbReference>
<dbReference type="EMBL" id="JAODUO010000201">
    <property type="protein sequence ID" value="KAK2186410.1"/>
    <property type="molecule type" value="Genomic_DNA"/>
</dbReference>
<dbReference type="PANTHER" id="PTHR11538">
    <property type="entry name" value="PHENYLALANYL-TRNA SYNTHETASE"/>
    <property type="match status" value="1"/>
</dbReference>
<dbReference type="AlphaFoldDB" id="A0AAD9UEK0"/>
<dbReference type="PANTHER" id="PTHR11538:SF26">
    <property type="entry name" value="FERREDOXIN-FOLD ANTICODON-BINDING DOMAIN-CONTAINING PROTEIN 1"/>
    <property type="match status" value="1"/>
</dbReference>
<dbReference type="GO" id="GO:0005737">
    <property type="term" value="C:cytoplasm"/>
    <property type="evidence" value="ECO:0007669"/>
    <property type="project" value="TreeGrafter"/>
</dbReference>
<sequence>MSGDSRETMLLVGEGDFSFSVALQKHLIGADITTSCLLTEADLYKRHIHSRTNVGLLKEQGVTVLYEVDATSLTSHAELHQKKFHKVVFNFPHVGGKSDIRRNRRLLREFFLRSQDRHFRTDGALTYIFRKSPPVLMPSMPFKQEMSEITADGMMFLTEAYIARKLNMDLLGQPSHPITVVRTELMTSLTGTFASVKDVGPLPLVVSEKCCSVVTAEMTQNGDDIETSDADGRNGSKQSYYLTPEDGVSKGNASKAEFVIHASYTSASARVTLPCNQVPELGKPDKKLAETVTDHVTQKLGYVRKLQTHQHSAFVFVLSLDSIAQVKFDLADANVLWCEAPSSVSEGNASPVCEPSLFPPMWRHDIAFWEDPEQQYFDETKLHQLIREITGDTIKNVILMNVWTDPSTGKTSRCYREIYQSSVKAVSHDLAHSLQNAVRLTVAKEMNVELR</sequence>
<dbReference type="Pfam" id="PF03147">
    <property type="entry name" value="FDX-ACB"/>
    <property type="match status" value="1"/>
</dbReference>
<dbReference type="Proteomes" id="UP001209878">
    <property type="component" value="Unassembled WGS sequence"/>
</dbReference>
<reference evidence="2" key="1">
    <citation type="journal article" date="2023" name="Mol. Biol. Evol.">
        <title>Third-Generation Sequencing Reveals the Adaptive Role of the Epigenome in Three Deep-Sea Polychaetes.</title>
        <authorList>
            <person name="Perez M."/>
            <person name="Aroh O."/>
            <person name="Sun Y."/>
            <person name="Lan Y."/>
            <person name="Juniper S.K."/>
            <person name="Young C.R."/>
            <person name="Angers B."/>
            <person name="Qian P.Y."/>
        </authorList>
    </citation>
    <scope>NUCLEOTIDE SEQUENCE</scope>
    <source>
        <strain evidence="2">R07B-5</strain>
    </source>
</reference>
<dbReference type="PROSITE" id="PS51447">
    <property type="entry name" value="FDX_ACB"/>
    <property type="match status" value="1"/>
</dbReference>
<keyword evidence="3" id="KW-1185">Reference proteome</keyword>
<protein>
    <recommendedName>
        <fullName evidence="1">FDX-ACB domain-containing protein</fullName>
    </recommendedName>
</protein>
<evidence type="ECO:0000313" key="2">
    <source>
        <dbReference type="EMBL" id="KAK2186410.1"/>
    </source>
</evidence>
<dbReference type="InterPro" id="IPR019446">
    <property type="entry name" value="BMT5-like"/>
</dbReference>
<comment type="caution">
    <text evidence="2">The sequence shown here is derived from an EMBL/GenBank/DDBJ whole genome shotgun (WGS) entry which is preliminary data.</text>
</comment>
<accession>A0AAD9UEK0</accession>
<dbReference type="SUPFAM" id="SSF54991">
    <property type="entry name" value="Anticodon-binding domain of PheRS"/>
    <property type="match status" value="1"/>
</dbReference>
<dbReference type="InterPro" id="IPR036690">
    <property type="entry name" value="Fdx_antiC-bd_sf"/>
</dbReference>